<evidence type="ECO:0000313" key="1">
    <source>
        <dbReference type="EMBL" id="KAG5272685.1"/>
    </source>
</evidence>
<dbReference type="EMBL" id="JADWDJ010000012">
    <property type="protein sequence ID" value="KAG5272685.1"/>
    <property type="molecule type" value="Genomic_DNA"/>
</dbReference>
<sequence>MYDILITYQQEKCLMSPTKTGAINSKNSDQSTHSLGYSVHSLWPLSDKTKTGGATLENLEGGEMAVASPAYSS</sequence>
<name>A0AAV6GCK7_9TELE</name>
<gene>
    <name evidence="1" type="ORF">AALO_G00168240</name>
</gene>
<dbReference type="AlphaFoldDB" id="A0AAV6GCK7"/>
<dbReference type="Proteomes" id="UP000823561">
    <property type="component" value="Chromosome 12"/>
</dbReference>
<protein>
    <submittedName>
        <fullName evidence="1">Uncharacterized protein</fullName>
    </submittedName>
</protein>
<proteinExistence type="predicted"/>
<evidence type="ECO:0000313" key="2">
    <source>
        <dbReference type="Proteomes" id="UP000823561"/>
    </source>
</evidence>
<organism evidence="1 2">
    <name type="scientific">Alosa alosa</name>
    <name type="common">allis shad</name>
    <dbReference type="NCBI Taxonomy" id="278164"/>
    <lineage>
        <taxon>Eukaryota</taxon>
        <taxon>Metazoa</taxon>
        <taxon>Chordata</taxon>
        <taxon>Craniata</taxon>
        <taxon>Vertebrata</taxon>
        <taxon>Euteleostomi</taxon>
        <taxon>Actinopterygii</taxon>
        <taxon>Neopterygii</taxon>
        <taxon>Teleostei</taxon>
        <taxon>Clupei</taxon>
        <taxon>Clupeiformes</taxon>
        <taxon>Clupeoidei</taxon>
        <taxon>Clupeidae</taxon>
        <taxon>Alosa</taxon>
    </lineage>
</organism>
<reference evidence="1" key="1">
    <citation type="submission" date="2020-10" db="EMBL/GenBank/DDBJ databases">
        <title>Chromosome-scale genome assembly of the Allis shad, Alosa alosa.</title>
        <authorList>
            <person name="Margot Z."/>
            <person name="Christophe K."/>
            <person name="Cabau C."/>
            <person name="Louis A."/>
            <person name="Berthelot C."/>
            <person name="Parey E."/>
            <person name="Roest Crollius H."/>
            <person name="Montfort J."/>
            <person name="Robinson-Rechavi M."/>
            <person name="Bucao C."/>
            <person name="Bouchez O."/>
            <person name="Gislard M."/>
            <person name="Lluch J."/>
            <person name="Milhes M."/>
            <person name="Lampietro C."/>
            <person name="Lopez Roques C."/>
            <person name="Donnadieu C."/>
            <person name="Braasch I."/>
            <person name="Desvignes T."/>
            <person name="Postlethwait J."/>
            <person name="Bobe J."/>
            <person name="Guiguen Y."/>
        </authorList>
    </citation>
    <scope>NUCLEOTIDE SEQUENCE</scope>
    <source>
        <strain evidence="1">M-15738</strain>
        <tissue evidence="1">Blood</tissue>
    </source>
</reference>
<keyword evidence="2" id="KW-1185">Reference proteome</keyword>
<accession>A0AAV6GCK7</accession>
<comment type="caution">
    <text evidence="1">The sequence shown here is derived from an EMBL/GenBank/DDBJ whole genome shotgun (WGS) entry which is preliminary data.</text>
</comment>